<dbReference type="Gene3D" id="3.10.180.10">
    <property type="entry name" value="2,3-Dihydroxybiphenyl 1,2-Dioxygenase, domain 1"/>
    <property type="match status" value="1"/>
</dbReference>
<organism evidence="2 3">
    <name type="scientific">Candidatus Ozemobacter sibiricus</name>
    <dbReference type="NCBI Taxonomy" id="2268124"/>
    <lineage>
        <taxon>Bacteria</taxon>
        <taxon>Candidatus Ozemobacteria</taxon>
        <taxon>Candidatus Ozemobacterales</taxon>
        <taxon>Candidatus Ozemobacteraceae</taxon>
        <taxon>Candidatus Ozemobacter</taxon>
    </lineage>
</organism>
<evidence type="ECO:0000259" key="1">
    <source>
        <dbReference type="PROSITE" id="PS51819"/>
    </source>
</evidence>
<dbReference type="SUPFAM" id="SSF54593">
    <property type="entry name" value="Glyoxalase/Bleomycin resistance protein/Dihydroxybiphenyl dioxygenase"/>
    <property type="match status" value="1"/>
</dbReference>
<evidence type="ECO:0000313" key="3">
    <source>
        <dbReference type="Proteomes" id="UP000252355"/>
    </source>
</evidence>
<sequence length="361" mass="40517">MSSFVNSDEKLLAKVDEVLADRKRSGLEGLVGGLEAVIINTQPDLLGAAVQNLLDSTGYQLSDVFEDIDHVTYVLTCPGSADFLVRCRLRSPNPFAAANDYPVGRRLPDTRLETFVFAVKDLAAYVEIQRGRGIAFQTERPVVGQGFRFIQTWPSVYTGNATGFVQWTGPRGDWRTPGARRLDRRLKKPERPFLADIGRLDHCATRVRAQERDAAILEFMSLTNYRFTMAIYVESLNSITNVSRLGKDDFALVFTSGISPFVDEATSGPTEKFAHTYGPRVHHMAFDTNNIEAVVEGLRHHGQRYLEEMVGSPEEGLKQIFTVPFQTTLLVNEYIHRYGDFDGFFTKQNVTLLTRATAHQD</sequence>
<dbReference type="PROSITE" id="PS51819">
    <property type="entry name" value="VOC"/>
    <property type="match status" value="1"/>
</dbReference>
<dbReference type="Proteomes" id="UP000252355">
    <property type="component" value="Unassembled WGS sequence"/>
</dbReference>
<feature type="domain" description="VOC" evidence="1">
    <location>
        <begin position="199"/>
        <end position="337"/>
    </location>
</feature>
<proteinExistence type="predicted"/>
<dbReference type="AlphaFoldDB" id="A0A367Z9Y8"/>
<accession>A0A367Z9Y8</accession>
<name>A0A367Z9Y8_9BACT</name>
<dbReference type="InterPro" id="IPR037523">
    <property type="entry name" value="VOC_core"/>
</dbReference>
<dbReference type="InterPro" id="IPR029068">
    <property type="entry name" value="Glyas_Bleomycin-R_OHBP_Dase"/>
</dbReference>
<gene>
    <name evidence="2" type="ORF">OZSIB_1083</name>
</gene>
<comment type="caution">
    <text evidence="2">The sequence shown here is derived from an EMBL/GenBank/DDBJ whole genome shotgun (WGS) entry which is preliminary data.</text>
</comment>
<evidence type="ECO:0000313" key="2">
    <source>
        <dbReference type="EMBL" id="RCK74071.1"/>
    </source>
</evidence>
<reference evidence="2 3" key="1">
    <citation type="submission" date="2018-05" db="EMBL/GenBank/DDBJ databases">
        <title>A metagenomic window into the 2 km-deep terrestrial subsurface aquifer revealed taxonomically and functionally diverse microbial community comprising novel uncultured bacterial lineages.</title>
        <authorList>
            <person name="Kadnikov V.V."/>
            <person name="Mardanov A.V."/>
            <person name="Beletsky A.V."/>
            <person name="Banks D."/>
            <person name="Pimenov N.V."/>
            <person name="Frank Y.A."/>
            <person name="Karnachuk O.V."/>
            <person name="Ravin N.V."/>
        </authorList>
    </citation>
    <scope>NUCLEOTIDE SEQUENCE [LARGE SCALE GENOMIC DNA]</scope>
    <source>
        <strain evidence="2">BY5</strain>
    </source>
</reference>
<protein>
    <recommendedName>
        <fullName evidence="1">VOC domain-containing protein</fullName>
    </recommendedName>
</protein>
<dbReference type="EMBL" id="QOQW01000047">
    <property type="protein sequence ID" value="RCK74071.1"/>
    <property type="molecule type" value="Genomic_DNA"/>
</dbReference>